<dbReference type="Proteomes" id="UP000191820">
    <property type="component" value="Chromosome"/>
</dbReference>
<evidence type="ECO:0000256" key="2">
    <source>
        <dbReference type="NCBIfam" id="TIGR01927"/>
    </source>
</evidence>
<dbReference type="RefSeq" id="WP_080914615.1">
    <property type="nucleotide sequence ID" value="NZ_CP020472.1"/>
</dbReference>
<proteinExistence type="predicted"/>
<dbReference type="InterPro" id="IPR018110">
    <property type="entry name" value="Mandel_Rmase/mucon_lact_enz_CS"/>
</dbReference>
<dbReference type="SFLD" id="SFLDF00009">
    <property type="entry name" value="o-succinylbenzoate_synthase"/>
    <property type="match status" value="1"/>
</dbReference>
<dbReference type="SMART" id="SM00922">
    <property type="entry name" value="MR_MLE"/>
    <property type="match status" value="1"/>
</dbReference>
<reference evidence="4 5" key="1">
    <citation type="submission" date="2017-03" db="EMBL/GenBank/DDBJ databases">
        <title>Genome sequencing of Shewanella japonica KCTC 22435.</title>
        <authorList>
            <person name="Kim K.M."/>
        </authorList>
    </citation>
    <scope>NUCLEOTIDE SEQUENCE [LARGE SCALE GENOMIC DNA]</scope>
    <source>
        <strain evidence="4 5">KCTC 22435</strain>
    </source>
</reference>
<evidence type="ECO:0000259" key="3">
    <source>
        <dbReference type="SMART" id="SM00922"/>
    </source>
</evidence>
<gene>
    <name evidence="4" type="ORF">SJ2017_0216</name>
</gene>
<sequence>MHFDAPQPLSHSCSTQIGETTDNVAQASIRELSIHQYKIDLEPALPVASQRINQRLGLIISATFDNCAPEFVEIAPLSGIDIQGEPLTGFSPESLSQVIAYLEQQLPSLIGQPIKALNELANQAPFASIGLGLSLLEFKSSSQFQYAHVDERKVGLFYYKDDTSIETLTQQVNALPIGTYSIKVKVAQASIEQEIAFIHQILAINPKLKLRLDANQGFSVEQAIEFLACLPKQAIEYIEEPCKTPEQSQLVYQSLHIPFALDETLNDGHYQFEMLEGLAALIIKPMVLGNIDKLVQLINLATSHGVRCILSSSLEANLGIGDLAKLAAVLTPDEIPGLDTLASFTQPLMNSDNQLNLEVCQLLQHYQG</sequence>
<accession>A0ABN4YCE6</accession>
<dbReference type="InterPro" id="IPR013342">
    <property type="entry name" value="Mandelate_racemase_C"/>
</dbReference>
<organism evidence="4 5">
    <name type="scientific">Shewanella japonica</name>
    <dbReference type="NCBI Taxonomy" id="93973"/>
    <lineage>
        <taxon>Bacteria</taxon>
        <taxon>Pseudomonadati</taxon>
        <taxon>Pseudomonadota</taxon>
        <taxon>Gammaproteobacteria</taxon>
        <taxon>Alteromonadales</taxon>
        <taxon>Shewanellaceae</taxon>
        <taxon>Shewanella</taxon>
    </lineage>
</organism>
<dbReference type="SFLD" id="SFLDS00001">
    <property type="entry name" value="Enolase"/>
    <property type="match status" value="1"/>
</dbReference>
<feature type="domain" description="Mandelate racemase/muconate lactonizing enzyme C-terminal" evidence="3">
    <location>
        <begin position="165"/>
        <end position="258"/>
    </location>
</feature>
<dbReference type="SUPFAM" id="SSF54826">
    <property type="entry name" value="Enolase N-terminal domain-like"/>
    <property type="match status" value="1"/>
</dbReference>
<dbReference type="EMBL" id="CP020472">
    <property type="protein sequence ID" value="ARD20565.1"/>
    <property type="molecule type" value="Genomic_DNA"/>
</dbReference>
<evidence type="ECO:0000313" key="4">
    <source>
        <dbReference type="EMBL" id="ARD20565.1"/>
    </source>
</evidence>
<protein>
    <recommendedName>
        <fullName evidence="2">o-succinylbenzoate synthase</fullName>
        <ecNumber evidence="2">4.2.1.113</ecNumber>
    </recommendedName>
</protein>
<evidence type="ECO:0000256" key="1">
    <source>
        <dbReference type="ARBA" id="ARBA00022723"/>
    </source>
</evidence>
<dbReference type="Gene3D" id="3.20.20.120">
    <property type="entry name" value="Enolase-like C-terminal domain"/>
    <property type="match status" value="1"/>
</dbReference>
<dbReference type="PANTHER" id="PTHR48073">
    <property type="entry name" value="O-SUCCINYLBENZOATE SYNTHASE-RELATED"/>
    <property type="match status" value="1"/>
</dbReference>
<dbReference type="CDD" id="cd03320">
    <property type="entry name" value="OSBS"/>
    <property type="match status" value="1"/>
</dbReference>
<dbReference type="SUPFAM" id="SSF51604">
    <property type="entry name" value="Enolase C-terminal domain-like"/>
    <property type="match status" value="1"/>
</dbReference>
<dbReference type="NCBIfam" id="TIGR01927">
    <property type="entry name" value="menC_gam_Gplu"/>
    <property type="match status" value="1"/>
</dbReference>
<dbReference type="Pfam" id="PF13378">
    <property type="entry name" value="MR_MLE_C"/>
    <property type="match status" value="1"/>
</dbReference>
<dbReference type="NCBIfam" id="NF003473">
    <property type="entry name" value="PRK05105.1"/>
    <property type="match status" value="1"/>
</dbReference>
<keyword evidence="5" id="KW-1185">Reference proteome</keyword>
<dbReference type="SFLD" id="SFLDG00180">
    <property type="entry name" value="muconate_cycloisomerase"/>
    <property type="match status" value="1"/>
</dbReference>
<dbReference type="InterPro" id="IPR029065">
    <property type="entry name" value="Enolase_C-like"/>
</dbReference>
<dbReference type="InterPro" id="IPR036849">
    <property type="entry name" value="Enolase-like_C_sf"/>
</dbReference>
<name>A0ABN4YCE6_9GAMM</name>
<dbReference type="EC" id="4.2.1.113" evidence="2"/>
<dbReference type="InterPro" id="IPR029017">
    <property type="entry name" value="Enolase-like_N"/>
</dbReference>
<dbReference type="PANTHER" id="PTHR48073:SF2">
    <property type="entry name" value="O-SUCCINYLBENZOATE SYNTHASE"/>
    <property type="match status" value="1"/>
</dbReference>
<keyword evidence="1" id="KW-0479">Metal-binding</keyword>
<dbReference type="Gene3D" id="3.30.390.10">
    <property type="entry name" value="Enolase-like, N-terminal domain"/>
    <property type="match status" value="1"/>
</dbReference>
<dbReference type="PROSITE" id="PS00909">
    <property type="entry name" value="MR_MLE_2"/>
    <property type="match status" value="1"/>
</dbReference>
<evidence type="ECO:0000313" key="5">
    <source>
        <dbReference type="Proteomes" id="UP000191820"/>
    </source>
</evidence>